<comment type="caution">
    <text evidence="4">The sequence shown here is derived from an EMBL/GenBank/DDBJ whole genome shotgun (WGS) entry which is preliminary data.</text>
</comment>
<dbReference type="InterPro" id="IPR011990">
    <property type="entry name" value="TPR-like_helical_dom_sf"/>
</dbReference>
<feature type="transmembrane region" description="Helical" evidence="3">
    <location>
        <begin position="116"/>
        <end position="139"/>
    </location>
</feature>
<keyword evidence="1" id="KW-0677">Repeat</keyword>
<keyword evidence="3" id="KW-0472">Membrane</keyword>
<feature type="transmembrane region" description="Helical" evidence="3">
    <location>
        <begin position="308"/>
        <end position="325"/>
    </location>
</feature>
<dbReference type="EMBL" id="JAAMOW010000012">
    <property type="protein sequence ID" value="NGY06971.1"/>
    <property type="molecule type" value="Genomic_DNA"/>
</dbReference>
<evidence type="ECO:0000256" key="3">
    <source>
        <dbReference type="SAM" id="Phobius"/>
    </source>
</evidence>
<keyword evidence="5" id="KW-1185">Reference proteome</keyword>
<dbReference type="SUPFAM" id="SSF48452">
    <property type="entry name" value="TPR-like"/>
    <property type="match status" value="1"/>
</dbReference>
<evidence type="ECO:0000313" key="4">
    <source>
        <dbReference type="EMBL" id="NGY06971.1"/>
    </source>
</evidence>
<dbReference type="PANTHER" id="PTHR44227:SF3">
    <property type="entry name" value="PROTEIN O-MANNOSYL-TRANSFERASE TMTC4"/>
    <property type="match status" value="1"/>
</dbReference>
<keyword evidence="2" id="KW-0802">TPR repeat</keyword>
<proteinExistence type="predicted"/>
<evidence type="ECO:0000256" key="1">
    <source>
        <dbReference type="ARBA" id="ARBA00022737"/>
    </source>
</evidence>
<evidence type="ECO:0000256" key="2">
    <source>
        <dbReference type="ARBA" id="ARBA00022803"/>
    </source>
</evidence>
<dbReference type="Proteomes" id="UP000472676">
    <property type="component" value="Unassembled WGS sequence"/>
</dbReference>
<feature type="transmembrane region" description="Helical" evidence="3">
    <location>
        <begin position="359"/>
        <end position="377"/>
    </location>
</feature>
<dbReference type="InterPro" id="IPR052346">
    <property type="entry name" value="O-mannosyl-transferase_TMTC"/>
</dbReference>
<sequence>MAVTLATVWLVYAPGLHGAFLFDDFANLPAIGATGPVDNWPAFWRYITSGTADPTGRPLTLLSFLLDARDWPADPFAFKRTNLLLHMLNGVLLWHLLRQLGFLLAKPSPPTAAQRVEMAAVFGTALWLLHPLFVSTTLYVVQREAMLPATCVMLGLLAWLHGRTHFAAARPGPGLAWILVGIGAGTCFGVLSKANGALLPVYVLLLERSILRAAQPLPSPIQARYYRWLGLLAGLPTIALLAYLGWEGYRGIASGIGTLRPWTLTQRLLTEPRVVLEYLRLLLLPQPFTTGLFNDQIAASRSLLSPPGTALSILIVSGLLAFACFARKRYPIVAAALLFFFAGQLLESTTIPLELYYEHRNYIPAVLLFWPLAWWICGLELRAPSGMSLASPGAFARVRLPLAVAILAGLTLMTHARSSLWGNVRDQAILWAQMNPASPRAQANAAQIEMSAGMPDRAQARLLRALAAHPDETQLALNLIAARCMLGGADSGSLHSAENALRTAREGGTLLVGWFERMIINAAEDSCPGLDLHEADRLISAAFANPFTANQPGRLQDLHYLRGSLAIKRKDGDAALAEFDRALALQVRSGAAMRYAALLGSAGYPKLGLEHLDYYATIKERAYQPGWGMPRLHELVLQKQQYTDNELSHLRTVLEQDEHDAKRQD</sequence>
<organism evidence="4 5">
    <name type="scientific">Solimonas terrae</name>
    <dbReference type="NCBI Taxonomy" id="1396819"/>
    <lineage>
        <taxon>Bacteria</taxon>
        <taxon>Pseudomonadati</taxon>
        <taxon>Pseudomonadota</taxon>
        <taxon>Gammaproteobacteria</taxon>
        <taxon>Nevskiales</taxon>
        <taxon>Nevskiaceae</taxon>
        <taxon>Solimonas</taxon>
    </lineage>
</organism>
<dbReference type="RefSeq" id="WP_166261539.1">
    <property type="nucleotide sequence ID" value="NZ_JAAMOW010000012.1"/>
</dbReference>
<accession>A0A6M2BXR3</accession>
<feature type="transmembrane region" description="Helical" evidence="3">
    <location>
        <begin position="332"/>
        <end position="353"/>
    </location>
</feature>
<keyword evidence="3" id="KW-1133">Transmembrane helix</keyword>
<feature type="transmembrane region" description="Helical" evidence="3">
    <location>
        <begin position="398"/>
        <end position="416"/>
    </location>
</feature>
<feature type="transmembrane region" description="Helical" evidence="3">
    <location>
        <begin position="226"/>
        <end position="246"/>
    </location>
</feature>
<dbReference type="AlphaFoldDB" id="A0A6M2BXR3"/>
<dbReference type="PANTHER" id="PTHR44227">
    <property type="match status" value="1"/>
</dbReference>
<protein>
    <submittedName>
        <fullName evidence="4">Tetratricopeptide repeat protein</fullName>
    </submittedName>
</protein>
<evidence type="ECO:0000313" key="5">
    <source>
        <dbReference type="Proteomes" id="UP000472676"/>
    </source>
</evidence>
<gene>
    <name evidence="4" type="ORF">G7Y85_19525</name>
</gene>
<keyword evidence="3" id="KW-0812">Transmembrane</keyword>
<name>A0A6M2BXR3_9GAMM</name>
<dbReference type="Gene3D" id="1.25.40.10">
    <property type="entry name" value="Tetratricopeptide repeat domain"/>
    <property type="match status" value="1"/>
</dbReference>
<feature type="transmembrane region" description="Helical" evidence="3">
    <location>
        <begin position="174"/>
        <end position="191"/>
    </location>
</feature>
<feature type="transmembrane region" description="Helical" evidence="3">
    <location>
        <begin position="83"/>
        <end position="104"/>
    </location>
</feature>
<reference evidence="4 5" key="1">
    <citation type="journal article" date="2014" name="Int. J. Syst. Evol. Microbiol.">
        <title>Solimonas terrae sp. nov., isolated from soil.</title>
        <authorList>
            <person name="Kim S.J."/>
            <person name="Moon J.Y."/>
            <person name="Weon H.Y."/>
            <person name="Ahn J.H."/>
            <person name="Chen W.M."/>
            <person name="Kwon S.W."/>
        </authorList>
    </citation>
    <scope>NUCLEOTIDE SEQUENCE [LARGE SCALE GENOMIC DNA]</scope>
    <source>
        <strain evidence="4 5">KIS83-12</strain>
    </source>
</reference>